<gene>
    <name evidence="1" type="ORF">SDC9_166820</name>
</gene>
<organism evidence="1">
    <name type="scientific">bioreactor metagenome</name>
    <dbReference type="NCBI Taxonomy" id="1076179"/>
    <lineage>
        <taxon>unclassified sequences</taxon>
        <taxon>metagenomes</taxon>
        <taxon>ecological metagenomes</taxon>
    </lineage>
</organism>
<evidence type="ECO:0000313" key="1">
    <source>
        <dbReference type="EMBL" id="MPN19451.1"/>
    </source>
</evidence>
<dbReference type="EMBL" id="VSSQ01067009">
    <property type="protein sequence ID" value="MPN19451.1"/>
    <property type="molecule type" value="Genomic_DNA"/>
</dbReference>
<reference evidence="1" key="1">
    <citation type="submission" date="2019-08" db="EMBL/GenBank/DDBJ databases">
        <authorList>
            <person name="Kucharzyk K."/>
            <person name="Murdoch R.W."/>
            <person name="Higgins S."/>
            <person name="Loffler F."/>
        </authorList>
    </citation>
    <scope>NUCLEOTIDE SEQUENCE</scope>
</reference>
<dbReference type="AlphaFoldDB" id="A0A645FY17"/>
<accession>A0A645FY17</accession>
<protein>
    <submittedName>
        <fullName evidence="1">Uncharacterized protein</fullName>
    </submittedName>
</protein>
<comment type="caution">
    <text evidence="1">The sequence shown here is derived from an EMBL/GenBank/DDBJ whole genome shotgun (WGS) entry which is preliminary data.</text>
</comment>
<proteinExistence type="predicted"/>
<sequence>MVDDALLHAGFAHQSYAALGQVTQTAMEQAAGAAARSISHIMLLDEGDFHSAHGGVAGH</sequence>
<name>A0A645FY17_9ZZZZ</name>